<gene>
    <name evidence="10" type="primary">argS</name>
    <name evidence="14" type="ORF">A2932_01995</name>
</gene>
<evidence type="ECO:0000256" key="4">
    <source>
        <dbReference type="ARBA" id="ARBA00022598"/>
    </source>
</evidence>
<evidence type="ECO:0000256" key="9">
    <source>
        <dbReference type="ARBA" id="ARBA00049339"/>
    </source>
</evidence>
<dbReference type="CDD" id="cd00671">
    <property type="entry name" value="ArgRS_core"/>
    <property type="match status" value="1"/>
</dbReference>
<dbReference type="InterPro" id="IPR035684">
    <property type="entry name" value="ArgRS_core"/>
</dbReference>
<evidence type="ECO:0000256" key="2">
    <source>
        <dbReference type="ARBA" id="ARBA00005594"/>
    </source>
</evidence>
<feature type="domain" description="Arginyl tRNA synthetase N-terminal" evidence="13">
    <location>
        <begin position="5"/>
        <end position="97"/>
    </location>
</feature>
<dbReference type="SMART" id="SM00836">
    <property type="entry name" value="DALR_1"/>
    <property type="match status" value="1"/>
</dbReference>
<sequence>MQARNTLQNLVKCAVLELQKKGNLPDVKVGEFKIEVPSQAGHGDYATAIALQIGAFSGKKPKRLAQILAKKLAEDKNVGKIASKIEVVAPGFVNFHLSGDFLRKELLSIATKPDFGVRNIGRGKKINLEFVSVNPTGQLHVGHGRSAFYGDVLARVLTSAGYNVTREYYVNNARQSAQIRELGKTALKKGTSYKGPYLDKKIRILAKRLKQYKSFEAAGYFLADHIQRDIKVSLKKMGIAFDVWTKEDDLYKQNKVGKALKLLTKKKLVYDSEGARWLKTSRYGDSQDQVIVRSSGEQTYFLSDIAYHYDKASRSFDRIIDIWGADHQGHAKRMKAAMRIFGIRDLTILIAQLVRIRGGAKLSKRKGNIVTLEDLVDTIGLDAARYFYLTKSLDSQMEIDIALARLKDQNNPIFYIQYTHARICSIMRKSKEMGHIHNLVEKHMKYLTGDAEQELMRKLAHFSEVVEDSARDYQVHRLTTYLLELSQLFNQFYRDHKVLTDEIMVRDARLTLTIATGAVMRECLELLGIEAPEKL</sequence>
<accession>A0A1G2HFY2</accession>
<evidence type="ECO:0000256" key="6">
    <source>
        <dbReference type="ARBA" id="ARBA00022840"/>
    </source>
</evidence>
<dbReference type="Pfam" id="PF03485">
    <property type="entry name" value="Arg_tRNA_synt_N"/>
    <property type="match status" value="1"/>
</dbReference>
<proteinExistence type="inferred from homology"/>
<comment type="caution">
    <text evidence="14">The sequence shown here is derived from an EMBL/GenBank/DDBJ whole genome shotgun (WGS) entry which is preliminary data.</text>
</comment>
<comment type="similarity">
    <text evidence="2 10 11">Belongs to the class-I aminoacyl-tRNA synthetase family.</text>
</comment>
<dbReference type="InterPro" id="IPR001278">
    <property type="entry name" value="Arg-tRNA-ligase"/>
</dbReference>
<evidence type="ECO:0000256" key="5">
    <source>
        <dbReference type="ARBA" id="ARBA00022741"/>
    </source>
</evidence>
<dbReference type="PRINTS" id="PR01038">
    <property type="entry name" value="TRNASYNTHARG"/>
</dbReference>
<dbReference type="InterPro" id="IPR008909">
    <property type="entry name" value="DALR_anticod-bd"/>
</dbReference>
<keyword evidence="8 10" id="KW-0030">Aminoacyl-tRNA synthetase</keyword>
<dbReference type="InterPro" id="IPR001412">
    <property type="entry name" value="aa-tRNA-synth_I_CS"/>
</dbReference>
<evidence type="ECO:0000259" key="12">
    <source>
        <dbReference type="SMART" id="SM00836"/>
    </source>
</evidence>
<evidence type="ECO:0000256" key="10">
    <source>
        <dbReference type="HAMAP-Rule" id="MF_00123"/>
    </source>
</evidence>
<evidence type="ECO:0000313" key="15">
    <source>
        <dbReference type="Proteomes" id="UP000179153"/>
    </source>
</evidence>
<evidence type="ECO:0000256" key="7">
    <source>
        <dbReference type="ARBA" id="ARBA00022917"/>
    </source>
</evidence>
<comment type="subunit">
    <text evidence="10">Monomer.</text>
</comment>
<evidence type="ECO:0000256" key="8">
    <source>
        <dbReference type="ARBA" id="ARBA00023146"/>
    </source>
</evidence>
<dbReference type="Proteomes" id="UP000179153">
    <property type="component" value="Unassembled WGS sequence"/>
</dbReference>
<dbReference type="GO" id="GO:0005524">
    <property type="term" value="F:ATP binding"/>
    <property type="evidence" value="ECO:0007669"/>
    <property type="project" value="UniProtKB-UniRule"/>
</dbReference>
<dbReference type="SUPFAM" id="SSF55190">
    <property type="entry name" value="Arginyl-tRNA synthetase (ArgRS), N-terminal 'additional' domain"/>
    <property type="match status" value="1"/>
</dbReference>
<dbReference type="GO" id="GO:0004814">
    <property type="term" value="F:arginine-tRNA ligase activity"/>
    <property type="evidence" value="ECO:0007669"/>
    <property type="project" value="UniProtKB-UniRule"/>
</dbReference>
<keyword evidence="4 10" id="KW-0436">Ligase</keyword>
<evidence type="ECO:0000256" key="11">
    <source>
        <dbReference type="RuleBase" id="RU363038"/>
    </source>
</evidence>
<keyword evidence="7 10" id="KW-0648">Protein biosynthesis</keyword>
<evidence type="ECO:0000256" key="3">
    <source>
        <dbReference type="ARBA" id="ARBA00022490"/>
    </source>
</evidence>
<comment type="catalytic activity">
    <reaction evidence="9 10">
        <text>tRNA(Arg) + L-arginine + ATP = L-arginyl-tRNA(Arg) + AMP + diphosphate</text>
        <dbReference type="Rhea" id="RHEA:20301"/>
        <dbReference type="Rhea" id="RHEA-COMP:9658"/>
        <dbReference type="Rhea" id="RHEA-COMP:9673"/>
        <dbReference type="ChEBI" id="CHEBI:30616"/>
        <dbReference type="ChEBI" id="CHEBI:32682"/>
        <dbReference type="ChEBI" id="CHEBI:33019"/>
        <dbReference type="ChEBI" id="CHEBI:78442"/>
        <dbReference type="ChEBI" id="CHEBI:78513"/>
        <dbReference type="ChEBI" id="CHEBI:456215"/>
        <dbReference type="EC" id="6.1.1.19"/>
    </reaction>
</comment>
<evidence type="ECO:0000313" key="14">
    <source>
        <dbReference type="EMBL" id="OGZ61299.1"/>
    </source>
</evidence>
<dbReference type="EC" id="6.1.1.19" evidence="10"/>
<dbReference type="PANTHER" id="PTHR11956">
    <property type="entry name" value="ARGINYL-TRNA SYNTHETASE"/>
    <property type="match status" value="1"/>
</dbReference>
<dbReference type="Gene3D" id="1.10.730.10">
    <property type="entry name" value="Isoleucyl-tRNA Synthetase, Domain 1"/>
    <property type="match status" value="1"/>
</dbReference>
<evidence type="ECO:0000259" key="13">
    <source>
        <dbReference type="SMART" id="SM01016"/>
    </source>
</evidence>
<dbReference type="InterPro" id="IPR009080">
    <property type="entry name" value="tRNAsynth_Ia_anticodon-bd"/>
</dbReference>
<dbReference type="Pfam" id="PF00750">
    <property type="entry name" value="tRNA-synt_1d"/>
    <property type="match status" value="2"/>
</dbReference>
<dbReference type="Gene3D" id="3.30.1360.70">
    <property type="entry name" value="Arginyl tRNA synthetase N-terminal domain"/>
    <property type="match status" value="1"/>
</dbReference>
<evidence type="ECO:0000256" key="1">
    <source>
        <dbReference type="ARBA" id="ARBA00004496"/>
    </source>
</evidence>
<dbReference type="Pfam" id="PF05746">
    <property type="entry name" value="DALR_1"/>
    <property type="match status" value="1"/>
</dbReference>
<comment type="subcellular location">
    <subcellularLocation>
        <location evidence="1 10">Cytoplasm</location>
    </subcellularLocation>
</comment>
<dbReference type="SUPFAM" id="SSF52374">
    <property type="entry name" value="Nucleotidylyl transferase"/>
    <property type="match status" value="1"/>
</dbReference>
<dbReference type="STRING" id="1802163.A2932_01995"/>
<dbReference type="InterPro" id="IPR036695">
    <property type="entry name" value="Arg-tRNA-synth_N_sf"/>
</dbReference>
<dbReference type="SMART" id="SM01016">
    <property type="entry name" value="Arg_tRNA_synt_N"/>
    <property type="match status" value="1"/>
</dbReference>
<name>A0A1G2HFY2_9BACT</name>
<dbReference type="Gene3D" id="3.40.50.620">
    <property type="entry name" value="HUPs"/>
    <property type="match status" value="1"/>
</dbReference>
<dbReference type="PROSITE" id="PS00178">
    <property type="entry name" value="AA_TRNA_LIGASE_I"/>
    <property type="match status" value="1"/>
</dbReference>
<dbReference type="EMBL" id="MHOI01000020">
    <property type="protein sequence ID" value="OGZ61299.1"/>
    <property type="molecule type" value="Genomic_DNA"/>
</dbReference>
<dbReference type="AlphaFoldDB" id="A0A1G2HFY2"/>
<protein>
    <recommendedName>
        <fullName evidence="10">Arginine--tRNA ligase</fullName>
        <ecNumber evidence="10">6.1.1.19</ecNumber>
    </recommendedName>
    <alternativeName>
        <fullName evidence="10">Arginyl-tRNA synthetase</fullName>
        <shortName evidence="10">ArgRS</shortName>
    </alternativeName>
</protein>
<dbReference type="InterPro" id="IPR005148">
    <property type="entry name" value="Arg-tRNA-synth_N"/>
</dbReference>
<feature type="domain" description="DALR anticodon binding" evidence="12">
    <location>
        <begin position="416"/>
        <end position="535"/>
    </location>
</feature>
<dbReference type="FunFam" id="1.10.730.10:FF:000008">
    <property type="entry name" value="Arginine--tRNA ligase"/>
    <property type="match status" value="1"/>
</dbReference>
<reference evidence="14 15" key="1">
    <citation type="journal article" date="2016" name="Nat. Commun.">
        <title>Thousands of microbial genomes shed light on interconnected biogeochemical processes in an aquifer system.</title>
        <authorList>
            <person name="Anantharaman K."/>
            <person name="Brown C.T."/>
            <person name="Hug L.A."/>
            <person name="Sharon I."/>
            <person name="Castelle C.J."/>
            <person name="Probst A.J."/>
            <person name="Thomas B.C."/>
            <person name="Singh A."/>
            <person name="Wilkins M.J."/>
            <person name="Karaoz U."/>
            <person name="Brodie E.L."/>
            <person name="Williams K.H."/>
            <person name="Hubbard S.S."/>
            <person name="Banfield J.F."/>
        </authorList>
    </citation>
    <scope>NUCLEOTIDE SEQUENCE [LARGE SCALE GENOMIC DNA]</scope>
</reference>
<organism evidence="14 15">
    <name type="scientific">Candidatus Spechtbacteria bacterium RIFCSPLOWO2_01_FULL_46_10</name>
    <dbReference type="NCBI Taxonomy" id="1802163"/>
    <lineage>
        <taxon>Bacteria</taxon>
        <taxon>Candidatus Spechtiibacteriota</taxon>
    </lineage>
</organism>
<keyword evidence="6 10" id="KW-0067">ATP-binding</keyword>
<keyword evidence="3 10" id="KW-0963">Cytoplasm</keyword>
<dbReference type="GO" id="GO:0006420">
    <property type="term" value="P:arginyl-tRNA aminoacylation"/>
    <property type="evidence" value="ECO:0007669"/>
    <property type="project" value="UniProtKB-UniRule"/>
</dbReference>
<dbReference type="GO" id="GO:0005737">
    <property type="term" value="C:cytoplasm"/>
    <property type="evidence" value="ECO:0007669"/>
    <property type="project" value="UniProtKB-SubCell"/>
</dbReference>
<keyword evidence="5 10" id="KW-0547">Nucleotide-binding</keyword>
<dbReference type="SUPFAM" id="SSF47323">
    <property type="entry name" value="Anticodon-binding domain of a subclass of class I aminoacyl-tRNA synthetases"/>
    <property type="match status" value="1"/>
</dbReference>
<dbReference type="HAMAP" id="MF_00123">
    <property type="entry name" value="Arg_tRNA_synth"/>
    <property type="match status" value="1"/>
</dbReference>
<feature type="short sequence motif" description="'HIGH' region" evidence="10">
    <location>
        <begin position="133"/>
        <end position="143"/>
    </location>
</feature>
<dbReference type="InterPro" id="IPR014729">
    <property type="entry name" value="Rossmann-like_a/b/a_fold"/>
</dbReference>
<dbReference type="PANTHER" id="PTHR11956:SF5">
    <property type="entry name" value="ARGININE--TRNA LIGASE, CYTOPLASMIC"/>
    <property type="match status" value="1"/>
</dbReference>